<sequence length="241" mass="27565">MALPMSYLLLGVIINTIALININPASFVLGARTVADILSLEQEIALLCIYYNIEVVLEFESLKLVPDRLRRDCKALGINRKVLIKKNRLSEKDIQTRNESHTLLCFLALVRYLMAHSETQTELLISDFNRTSLVYLPFDTIRKPGVGQRLVRRRPVSSVWTLNGQGFEICTPAPAPMREVLNTKAQPIGKPRFNPFKSKPRPTRPASTRMHIDDDDENYPPQILAEAPLRMRRKPFGLRRF</sequence>
<evidence type="ECO:0000313" key="2">
    <source>
        <dbReference type="EMBL" id="EUC59729.1"/>
    </source>
</evidence>
<name>A0A0A1UKT5_9AGAM</name>
<reference evidence="3" key="1">
    <citation type="journal article" date="2014" name="Genome Announc.">
        <title>Draft genome sequence of the plant-pathogenic soil fungus Rhizoctonia solani anastomosis group 3 strain Rhs1AP.</title>
        <authorList>
            <person name="Cubeta M.A."/>
            <person name="Thomas E."/>
            <person name="Dean R.A."/>
            <person name="Jabaji S."/>
            <person name="Neate S.M."/>
            <person name="Tavantzis S."/>
            <person name="Toda T."/>
            <person name="Vilgalys R."/>
            <person name="Bharathan N."/>
            <person name="Fedorova-Abrams N."/>
            <person name="Pakala S.B."/>
            <person name="Pakala S.M."/>
            <person name="Zafar N."/>
            <person name="Joardar V."/>
            <person name="Losada L."/>
            <person name="Nierman W.C."/>
        </authorList>
    </citation>
    <scope>NUCLEOTIDE SEQUENCE [LARGE SCALE GENOMIC DNA]</scope>
    <source>
        <strain evidence="3">AG-3</strain>
    </source>
</reference>
<organism evidence="2 3">
    <name type="scientific">Rhizoctonia solani AG-3 Rhs1AP</name>
    <dbReference type="NCBI Taxonomy" id="1086054"/>
    <lineage>
        <taxon>Eukaryota</taxon>
        <taxon>Fungi</taxon>
        <taxon>Dikarya</taxon>
        <taxon>Basidiomycota</taxon>
        <taxon>Agaricomycotina</taxon>
        <taxon>Agaricomycetes</taxon>
        <taxon>Cantharellales</taxon>
        <taxon>Ceratobasidiaceae</taxon>
        <taxon>Rhizoctonia</taxon>
    </lineage>
</organism>
<comment type="caution">
    <text evidence="2">The sequence shown here is derived from an EMBL/GenBank/DDBJ whole genome shotgun (WGS) entry which is preliminary data.</text>
</comment>
<feature type="non-terminal residue" evidence="2">
    <location>
        <position position="241"/>
    </location>
</feature>
<dbReference type="AlphaFoldDB" id="A0A0A1UKT5"/>
<proteinExistence type="predicted"/>
<evidence type="ECO:0000313" key="3">
    <source>
        <dbReference type="Proteomes" id="UP000030108"/>
    </source>
</evidence>
<dbReference type="OrthoDB" id="3138890at2759"/>
<feature type="region of interest" description="Disordered" evidence="1">
    <location>
        <begin position="188"/>
        <end position="220"/>
    </location>
</feature>
<dbReference type="EMBL" id="JATN01000321">
    <property type="protein sequence ID" value="EUC59729.1"/>
    <property type="molecule type" value="Genomic_DNA"/>
</dbReference>
<gene>
    <name evidence="2" type="ORF">RSOL_322680</name>
</gene>
<protein>
    <submittedName>
        <fullName evidence="2">Vacuolar amino acid permease, putative</fullName>
    </submittedName>
</protein>
<evidence type="ECO:0000256" key="1">
    <source>
        <dbReference type="SAM" id="MobiDB-lite"/>
    </source>
</evidence>
<accession>A0A0A1UKT5</accession>
<dbReference type="Proteomes" id="UP000030108">
    <property type="component" value="Unassembled WGS sequence"/>
</dbReference>